<gene>
    <name evidence="10" type="ORF">LSTR_LSTR006692</name>
</gene>
<keyword evidence="6" id="KW-0539">Nucleus</keyword>
<evidence type="ECO:0000256" key="6">
    <source>
        <dbReference type="ARBA" id="ARBA00023242"/>
    </source>
</evidence>
<dbReference type="InParanoid" id="A0A482X8V8"/>
<dbReference type="SMART" id="SM00225">
    <property type="entry name" value="BTB"/>
    <property type="match status" value="1"/>
</dbReference>
<dbReference type="Pfam" id="PF13873">
    <property type="entry name" value="Myb_DNA-bind_5"/>
    <property type="match status" value="1"/>
</dbReference>
<accession>A0A482X8V8</accession>
<dbReference type="PANTHER" id="PTHR23110:SF109">
    <property type="entry name" value="FI07618P-RELATED"/>
    <property type="match status" value="1"/>
</dbReference>
<comment type="caution">
    <text evidence="10">The sequence shown here is derived from an EMBL/GenBank/DDBJ whole genome shotgun (WGS) entry which is preliminary data.</text>
</comment>
<evidence type="ECO:0000256" key="2">
    <source>
        <dbReference type="ARBA" id="ARBA00011764"/>
    </source>
</evidence>
<name>A0A482X8V8_LAOST</name>
<keyword evidence="5" id="KW-0804">Transcription</keyword>
<comment type="subcellular location">
    <subcellularLocation>
        <location evidence="1">Nucleus</location>
    </subcellularLocation>
</comment>
<dbReference type="EMBL" id="QKKF02015641">
    <property type="protein sequence ID" value="RZF42099.1"/>
    <property type="molecule type" value="Genomic_DNA"/>
</dbReference>
<protein>
    <recommendedName>
        <fullName evidence="3">Regulatory protein zeste</fullName>
    </recommendedName>
</protein>
<dbReference type="InterPro" id="IPR028002">
    <property type="entry name" value="Myb_DNA-bind_5"/>
</dbReference>
<dbReference type="AlphaFoldDB" id="A0A482X8V8"/>
<evidence type="ECO:0000313" key="11">
    <source>
        <dbReference type="Proteomes" id="UP000291343"/>
    </source>
</evidence>
<evidence type="ECO:0000313" key="10">
    <source>
        <dbReference type="EMBL" id="RZF42099.1"/>
    </source>
</evidence>
<dbReference type="SUPFAM" id="SSF54695">
    <property type="entry name" value="POZ domain"/>
    <property type="match status" value="1"/>
</dbReference>
<dbReference type="Gene3D" id="3.30.710.10">
    <property type="entry name" value="Potassium Channel Kv1.1, Chain A"/>
    <property type="match status" value="1"/>
</dbReference>
<reference evidence="10 11" key="1">
    <citation type="journal article" date="2017" name="Gigascience">
        <title>Genome sequence of the small brown planthopper, Laodelphax striatellus.</title>
        <authorList>
            <person name="Zhu J."/>
            <person name="Jiang F."/>
            <person name="Wang X."/>
            <person name="Yang P."/>
            <person name="Bao Y."/>
            <person name="Zhao W."/>
            <person name="Wang W."/>
            <person name="Lu H."/>
            <person name="Wang Q."/>
            <person name="Cui N."/>
            <person name="Li J."/>
            <person name="Chen X."/>
            <person name="Luo L."/>
            <person name="Yu J."/>
            <person name="Kang L."/>
            <person name="Cui F."/>
        </authorList>
    </citation>
    <scope>NUCLEOTIDE SEQUENCE [LARGE SCALE GENOMIC DNA]</scope>
    <source>
        <strain evidence="10">Lst14</strain>
    </source>
</reference>
<dbReference type="Proteomes" id="UP000291343">
    <property type="component" value="Unassembled WGS sequence"/>
</dbReference>
<evidence type="ECO:0000256" key="3">
    <source>
        <dbReference type="ARBA" id="ARBA00016807"/>
    </source>
</evidence>
<evidence type="ECO:0000256" key="8">
    <source>
        <dbReference type="SAM" id="MobiDB-lite"/>
    </source>
</evidence>
<feature type="compositionally biased region" description="Low complexity" evidence="8">
    <location>
        <begin position="206"/>
        <end position="217"/>
    </location>
</feature>
<comment type="function">
    <text evidence="7">Involved in transvection phenomena (= synapsis-dependent gene expression), where the synaptic pairing of chromosomes carrying genes with which zeste interacts influences the expression of these genes. Zeste binds to DNA and stimulates transcription from a nearby promoter.</text>
</comment>
<feature type="region of interest" description="Disordered" evidence="8">
    <location>
        <begin position="345"/>
        <end position="414"/>
    </location>
</feature>
<evidence type="ECO:0000256" key="5">
    <source>
        <dbReference type="ARBA" id="ARBA00023163"/>
    </source>
</evidence>
<feature type="region of interest" description="Disordered" evidence="8">
    <location>
        <begin position="460"/>
        <end position="541"/>
    </location>
</feature>
<dbReference type="Pfam" id="PF00651">
    <property type="entry name" value="BTB"/>
    <property type="match status" value="1"/>
</dbReference>
<feature type="compositionally biased region" description="Polar residues" evidence="8">
    <location>
        <begin position="347"/>
        <end position="359"/>
    </location>
</feature>
<dbReference type="InterPro" id="IPR000210">
    <property type="entry name" value="BTB/POZ_dom"/>
</dbReference>
<dbReference type="InterPro" id="IPR051095">
    <property type="entry name" value="Dros_DevTransReg"/>
</dbReference>
<dbReference type="GO" id="GO:0006357">
    <property type="term" value="P:regulation of transcription by RNA polymerase II"/>
    <property type="evidence" value="ECO:0007669"/>
    <property type="project" value="TreeGrafter"/>
</dbReference>
<dbReference type="InterPro" id="IPR011333">
    <property type="entry name" value="SKP1/BTB/POZ_sf"/>
</dbReference>
<dbReference type="PROSITE" id="PS50097">
    <property type="entry name" value="BTB"/>
    <property type="match status" value="1"/>
</dbReference>
<feature type="compositionally biased region" description="Acidic residues" evidence="8">
    <location>
        <begin position="494"/>
        <end position="512"/>
    </location>
</feature>
<dbReference type="CDD" id="cd18315">
    <property type="entry name" value="BTB_POZ_BAB-like"/>
    <property type="match status" value="1"/>
</dbReference>
<evidence type="ECO:0000256" key="7">
    <source>
        <dbReference type="ARBA" id="ARBA00025466"/>
    </source>
</evidence>
<dbReference type="SMR" id="A0A482X8V8"/>
<comment type="subunit">
    <text evidence="2">Self-associates forming complexes of several hundred monomers.</text>
</comment>
<feature type="domain" description="BTB" evidence="9">
    <location>
        <begin position="260"/>
        <end position="325"/>
    </location>
</feature>
<organism evidence="10 11">
    <name type="scientific">Laodelphax striatellus</name>
    <name type="common">Small brown planthopper</name>
    <name type="synonym">Delphax striatella</name>
    <dbReference type="NCBI Taxonomy" id="195883"/>
    <lineage>
        <taxon>Eukaryota</taxon>
        <taxon>Metazoa</taxon>
        <taxon>Ecdysozoa</taxon>
        <taxon>Arthropoda</taxon>
        <taxon>Hexapoda</taxon>
        <taxon>Insecta</taxon>
        <taxon>Pterygota</taxon>
        <taxon>Neoptera</taxon>
        <taxon>Paraneoptera</taxon>
        <taxon>Hemiptera</taxon>
        <taxon>Auchenorrhyncha</taxon>
        <taxon>Fulgoroidea</taxon>
        <taxon>Delphacidae</taxon>
        <taxon>Criomorphinae</taxon>
        <taxon>Laodelphax</taxon>
    </lineage>
</organism>
<keyword evidence="4" id="KW-0805">Transcription regulation</keyword>
<dbReference type="PANTHER" id="PTHR23110">
    <property type="entry name" value="BTB DOMAIN TRANSCRIPTION FACTOR"/>
    <property type="match status" value="1"/>
</dbReference>
<feature type="compositionally biased region" description="Polar residues" evidence="8">
    <location>
        <begin position="392"/>
        <end position="409"/>
    </location>
</feature>
<keyword evidence="11" id="KW-1185">Reference proteome</keyword>
<feature type="compositionally biased region" description="Basic residues" evidence="8">
    <location>
        <begin position="372"/>
        <end position="381"/>
    </location>
</feature>
<feature type="region of interest" description="Disordered" evidence="8">
    <location>
        <begin position="199"/>
        <end position="228"/>
    </location>
</feature>
<dbReference type="STRING" id="195883.A0A482X8V8"/>
<sequence length="541" mass="59561">MECSPDLSFLTMAAAGQAMAANNDLVEYAKLASAANHDMFPFAMRPSVMIKQRKTNFTPREVEVLLSAVDKRRDIVLFGTAGGQVWAKAWQEVAQEVTAVEGIFRTESDVRKKWTYLKWEAKNTSKPGRDPTSRAVLEILTGGDPDAAATIGAKSLLEELLVPGQVAGSPQQAAVQKHEVTNSTQPHATQIQVPIHVQRPNTPLQPASGPTSPSTASFKKQHSPNTPPSAYTTEVCLRWNSYHSNMQTVFPSLLNNEQFVDVTLACEGQSIKCHKVMLSACSNYFEELLSQNPCQHPIVLMKDLRFWELQALVDFMYRGEVNVTQERLPSLLAAAEALQIKGLAGPASTSASSNTGNGLSDSWSQDESSSAKRCHRKRRAGRPPLMPKTPVATPSPSHNFSISSPNVYSNKHRKIHVKTEKETWKEREETKFSTAQDKDTWKGPIDATTTLIKSEPLDITDTTESNENGTESKEFIASMAESGNDSKKQATINESDDGDYDNENETECDTEVDENRSLSSNGSANLMIDEGQLNENPKVFQ</sequence>
<proteinExistence type="predicted"/>
<evidence type="ECO:0000256" key="1">
    <source>
        <dbReference type="ARBA" id="ARBA00004123"/>
    </source>
</evidence>
<evidence type="ECO:0000259" key="9">
    <source>
        <dbReference type="PROSITE" id="PS50097"/>
    </source>
</evidence>
<dbReference type="OrthoDB" id="3066195at2759"/>
<dbReference type="GO" id="GO:0005634">
    <property type="term" value="C:nucleus"/>
    <property type="evidence" value="ECO:0007669"/>
    <property type="project" value="UniProtKB-SubCell"/>
</dbReference>
<feature type="compositionally biased region" description="Polar residues" evidence="8">
    <location>
        <begin position="460"/>
        <end position="469"/>
    </location>
</feature>
<evidence type="ECO:0000256" key="4">
    <source>
        <dbReference type="ARBA" id="ARBA00023015"/>
    </source>
</evidence>